<evidence type="ECO:0000313" key="3">
    <source>
        <dbReference type="EMBL" id="CAL6037296.1"/>
    </source>
</evidence>
<evidence type="ECO:0000313" key="4">
    <source>
        <dbReference type="Proteomes" id="UP001642409"/>
    </source>
</evidence>
<gene>
    <name evidence="3" type="ORF">HINF_LOCUS36821</name>
    <name evidence="2" type="ORF">HINF_LOCUS59354</name>
</gene>
<accession>A0AA86UXB4</accession>
<keyword evidence="4" id="KW-1185">Reference proteome</keyword>
<dbReference type="SUPFAM" id="SSF54236">
    <property type="entry name" value="Ubiquitin-like"/>
    <property type="match status" value="1"/>
</dbReference>
<evidence type="ECO:0000313" key="2">
    <source>
        <dbReference type="EMBL" id="CAI9971709.1"/>
    </source>
</evidence>
<reference evidence="2" key="1">
    <citation type="submission" date="2023-06" db="EMBL/GenBank/DDBJ databases">
        <authorList>
            <person name="Kurt Z."/>
        </authorList>
    </citation>
    <scope>NUCLEOTIDE SEQUENCE</scope>
</reference>
<dbReference type="AlphaFoldDB" id="A0AA86UXB4"/>
<dbReference type="Gene3D" id="1.10.8.10">
    <property type="entry name" value="DNA helicase RuvA subunit, C-terminal domain"/>
    <property type="match status" value="1"/>
</dbReference>
<dbReference type="CDD" id="cd17039">
    <property type="entry name" value="Ubl_ubiquitin_like"/>
    <property type="match status" value="1"/>
</dbReference>
<dbReference type="InterPro" id="IPR009060">
    <property type="entry name" value="UBA-like_sf"/>
</dbReference>
<dbReference type="InterPro" id="IPR029071">
    <property type="entry name" value="Ubiquitin-like_domsf"/>
</dbReference>
<dbReference type="EMBL" id="CAXDID020000136">
    <property type="protein sequence ID" value="CAL6037296.1"/>
    <property type="molecule type" value="Genomic_DNA"/>
</dbReference>
<reference evidence="3 4" key="2">
    <citation type="submission" date="2024-07" db="EMBL/GenBank/DDBJ databases">
        <authorList>
            <person name="Akdeniz Z."/>
        </authorList>
    </citation>
    <scope>NUCLEOTIDE SEQUENCE [LARGE SCALE GENOMIC DNA]</scope>
</reference>
<dbReference type="Proteomes" id="UP001642409">
    <property type="component" value="Unassembled WGS sequence"/>
</dbReference>
<dbReference type="EMBL" id="CATOUU010001095">
    <property type="protein sequence ID" value="CAI9971709.1"/>
    <property type="molecule type" value="Genomic_DNA"/>
</dbReference>
<evidence type="ECO:0000259" key="1">
    <source>
        <dbReference type="PROSITE" id="PS50030"/>
    </source>
</evidence>
<protein>
    <submittedName>
        <fullName evidence="2">Rad23</fullName>
    </submittedName>
</protein>
<dbReference type="PROSITE" id="PS50030">
    <property type="entry name" value="UBA"/>
    <property type="match status" value="1"/>
</dbReference>
<organism evidence="2">
    <name type="scientific">Hexamita inflata</name>
    <dbReference type="NCBI Taxonomy" id="28002"/>
    <lineage>
        <taxon>Eukaryota</taxon>
        <taxon>Metamonada</taxon>
        <taxon>Diplomonadida</taxon>
        <taxon>Hexamitidae</taxon>
        <taxon>Hexamitinae</taxon>
        <taxon>Hexamita</taxon>
    </lineage>
</organism>
<comment type="caution">
    <text evidence="2">The sequence shown here is derived from an EMBL/GenBank/DDBJ whole genome shotgun (WGS) entry which is preliminary data.</text>
</comment>
<proteinExistence type="predicted"/>
<dbReference type="InterPro" id="IPR015940">
    <property type="entry name" value="UBA"/>
</dbReference>
<dbReference type="SUPFAM" id="SSF46934">
    <property type="entry name" value="UBA-like"/>
    <property type="match status" value="1"/>
</dbReference>
<name>A0AA86UXB4_9EUKA</name>
<sequence>MKIKCVVLRTKQNIDVEVQTSDKIELIINTVAAELKTAAENIKLVHKQFILKPQQTIEEARLTDGVIVNVSVNVKSIKQEAVEEPTPVIQKKTEETPKPAPNVAPTIVQKKEEVKETEEQNFPKSYLDIIAPKQQKVTNSQPISTNLHEKPSNIQQAGQRVDIKVEPQSTLGRVQIQPEMIISLDNNPLLPDYIDDLLQNPERVQNALKNPKLQLIMKEYFGEDPMITQSLKNPAAFLDLMKQSNNIYRNAPNRADQEIQSKTNNLKQKWFKQLQTIKDMGITSNDDEIVQLLEQFDGDIEQVVNILLGM</sequence>
<feature type="domain" description="UBA" evidence="1">
    <location>
        <begin position="265"/>
        <end position="310"/>
    </location>
</feature>
<dbReference type="Gene3D" id="3.10.20.90">
    <property type="entry name" value="Phosphatidylinositol 3-kinase Catalytic Subunit, Chain A, domain 1"/>
    <property type="match status" value="1"/>
</dbReference>